<reference evidence="2 3" key="1">
    <citation type="submission" date="2020-07" db="EMBL/GenBank/DDBJ databases">
        <title>Sequencing the genomes of 1000 actinobacteria strains.</title>
        <authorList>
            <person name="Klenk H.-P."/>
        </authorList>
    </citation>
    <scope>NUCLEOTIDE SEQUENCE [LARGE SCALE GENOMIC DNA]</scope>
    <source>
        <strain evidence="2 3">DSM 15131</strain>
    </source>
</reference>
<name>A0A7Z0CKB0_9ACTN</name>
<keyword evidence="2" id="KW-0762">Sugar transport</keyword>
<protein>
    <submittedName>
        <fullName evidence="2">ABC-type sugar transport system substrate-binding protein</fullName>
    </submittedName>
</protein>
<evidence type="ECO:0000313" key="2">
    <source>
        <dbReference type="EMBL" id="NYI44551.1"/>
    </source>
</evidence>
<feature type="signal peptide" evidence="1">
    <location>
        <begin position="1"/>
        <end position="30"/>
    </location>
</feature>
<comment type="caution">
    <text evidence="2">The sequence shown here is derived from an EMBL/GenBank/DDBJ whole genome shotgun (WGS) entry which is preliminary data.</text>
</comment>
<proteinExistence type="predicted"/>
<keyword evidence="2" id="KW-0813">Transport</keyword>
<dbReference type="AlphaFoldDB" id="A0A7Z0CKB0"/>
<evidence type="ECO:0000313" key="3">
    <source>
        <dbReference type="Proteomes" id="UP000562045"/>
    </source>
</evidence>
<dbReference type="EMBL" id="JACBZM010000001">
    <property type="protein sequence ID" value="NYI44551.1"/>
    <property type="molecule type" value="Genomic_DNA"/>
</dbReference>
<keyword evidence="1" id="KW-0732">Signal</keyword>
<dbReference type="RefSeq" id="WP_179648379.1">
    <property type="nucleotide sequence ID" value="NZ_CP022295.1"/>
</dbReference>
<evidence type="ECO:0000256" key="1">
    <source>
        <dbReference type="SAM" id="SignalP"/>
    </source>
</evidence>
<sequence length="45" mass="4825">MKKAARRFALATVALIASLGVVSLPSAADADTGWPSRVVVRHYDR</sequence>
<organism evidence="2 3">
    <name type="scientific">Nocardioides aromaticivorans</name>
    <dbReference type="NCBI Taxonomy" id="200618"/>
    <lineage>
        <taxon>Bacteria</taxon>
        <taxon>Bacillati</taxon>
        <taxon>Actinomycetota</taxon>
        <taxon>Actinomycetes</taxon>
        <taxon>Propionibacteriales</taxon>
        <taxon>Nocardioidaceae</taxon>
        <taxon>Nocardioides</taxon>
    </lineage>
</organism>
<dbReference type="Proteomes" id="UP000562045">
    <property type="component" value="Unassembled WGS sequence"/>
</dbReference>
<accession>A0A7Z0CKB0</accession>
<feature type="chain" id="PRO_5030947586" evidence="1">
    <location>
        <begin position="31"/>
        <end position="45"/>
    </location>
</feature>
<gene>
    <name evidence="2" type="ORF">BJ993_001631</name>
</gene>